<evidence type="ECO:0000313" key="3">
    <source>
        <dbReference type="EMBL" id="KLU89779.1"/>
    </source>
</evidence>
<dbReference type="OrthoDB" id="2251794at2759"/>
<dbReference type="EMBL" id="GL876973">
    <property type="protein sequence ID" value="KLU89779.1"/>
    <property type="molecule type" value="Genomic_DNA"/>
</dbReference>
<name>A0A0C4E858_MAGP6</name>
<organism evidence="4 5">
    <name type="scientific">Magnaporthiopsis poae (strain ATCC 64411 / 73-15)</name>
    <name type="common">Kentucky bluegrass fungus</name>
    <name type="synonym">Magnaporthe poae</name>
    <dbReference type="NCBI Taxonomy" id="644358"/>
    <lineage>
        <taxon>Eukaryota</taxon>
        <taxon>Fungi</taxon>
        <taxon>Dikarya</taxon>
        <taxon>Ascomycota</taxon>
        <taxon>Pezizomycotina</taxon>
        <taxon>Sordariomycetes</taxon>
        <taxon>Sordariomycetidae</taxon>
        <taxon>Magnaporthales</taxon>
        <taxon>Magnaporthaceae</taxon>
        <taxon>Magnaporthiopsis</taxon>
    </lineage>
</organism>
<reference evidence="5" key="1">
    <citation type="submission" date="2010-05" db="EMBL/GenBank/DDBJ databases">
        <title>The genome sequence of Magnaporthe poae strain ATCC 64411.</title>
        <authorList>
            <person name="Ma L.-J."/>
            <person name="Dead R."/>
            <person name="Young S."/>
            <person name="Zeng Q."/>
            <person name="Koehrsen M."/>
            <person name="Alvarado L."/>
            <person name="Berlin A."/>
            <person name="Chapman S.B."/>
            <person name="Chen Z."/>
            <person name="Freedman E."/>
            <person name="Gellesch M."/>
            <person name="Goldberg J."/>
            <person name="Griggs A."/>
            <person name="Gujja S."/>
            <person name="Heilman E.R."/>
            <person name="Heiman D."/>
            <person name="Hepburn T."/>
            <person name="Howarth C."/>
            <person name="Jen D."/>
            <person name="Larson L."/>
            <person name="Mehta T."/>
            <person name="Neiman D."/>
            <person name="Pearson M."/>
            <person name="Roberts A."/>
            <person name="Saif S."/>
            <person name="Shea T."/>
            <person name="Shenoy N."/>
            <person name="Sisk P."/>
            <person name="Stolte C."/>
            <person name="Sykes S."/>
            <person name="Walk T."/>
            <person name="White J."/>
            <person name="Yandava C."/>
            <person name="Haas B."/>
            <person name="Nusbaum C."/>
            <person name="Birren B."/>
        </authorList>
    </citation>
    <scope>NUCLEOTIDE SEQUENCE [LARGE SCALE GENOMIC DNA]</scope>
    <source>
        <strain evidence="5">ATCC 64411 / 73-15</strain>
    </source>
</reference>
<dbReference type="eggNOG" id="ENOG502SBVQ">
    <property type="taxonomic scope" value="Eukaryota"/>
</dbReference>
<dbReference type="Proteomes" id="UP000011715">
    <property type="component" value="Unassembled WGS sequence"/>
</dbReference>
<keyword evidence="2" id="KW-0732">Signal</keyword>
<dbReference type="VEuPathDB" id="FungiDB:MAPG_08748"/>
<reference evidence="4" key="5">
    <citation type="submission" date="2015-06" db="UniProtKB">
        <authorList>
            <consortium name="EnsemblFungi"/>
        </authorList>
    </citation>
    <scope>IDENTIFICATION</scope>
    <source>
        <strain evidence="4">ATCC 64411</strain>
    </source>
</reference>
<reference evidence="3" key="3">
    <citation type="submission" date="2011-03" db="EMBL/GenBank/DDBJ databases">
        <title>Annotation of Magnaporthe poae ATCC 64411.</title>
        <authorList>
            <person name="Ma L.-J."/>
            <person name="Dead R."/>
            <person name="Young S.K."/>
            <person name="Zeng Q."/>
            <person name="Gargeya S."/>
            <person name="Fitzgerald M."/>
            <person name="Haas B."/>
            <person name="Abouelleil A."/>
            <person name="Alvarado L."/>
            <person name="Arachchi H.M."/>
            <person name="Berlin A."/>
            <person name="Brown A."/>
            <person name="Chapman S.B."/>
            <person name="Chen Z."/>
            <person name="Dunbar C."/>
            <person name="Freedman E."/>
            <person name="Gearin G."/>
            <person name="Gellesch M."/>
            <person name="Goldberg J."/>
            <person name="Griggs A."/>
            <person name="Gujja S."/>
            <person name="Heiman D."/>
            <person name="Howarth C."/>
            <person name="Larson L."/>
            <person name="Lui A."/>
            <person name="MacDonald P.J.P."/>
            <person name="Mehta T."/>
            <person name="Montmayeur A."/>
            <person name="Murphy C."/>
            <person name="Neiman D."/>
            <person name="Pearson M."/>
            <person name="Priest M."/>
            <person name="Roberts A."/>
            <person name="Saif S."/>
            <person name="Shea T."/>
            <person name="Shenoy N."/>
            <person name="Sisk P."/>
            <person name="Stolte C."/>
            <person name="Sykes S."/>
            <person name="Yandava C."/>
            <person name="Wortman J."/>
            <person name="Nusbaum C."/>
            <person name="Birren B."/>
        </authorList>
    </citation>
    <scope>NUCLEOTIDE SEQUENCE</scope>
    <source>
        <strain evidence="3">ATCC 64411</strain>
    </source>
</reference>
<proteinExistence type="predicted"/>
<protein>
    <submittedName>
        <fullName evidence="3 4">Uncharacterized protein</fullName>
    </submittedName>
</protein>
<sequence length="206" mass="21304">MKSLLINIPLLAGLSTAAINDLCQASGYQGTCQTTAWCGNRGGSQPVVGACPKDPDNVKCCLFPRCSSSRGFCMGTASGLCPTSFVARDHHTSRGLERGSSPEVRKTPRLGHGNGGHGGEGICFTKVHCGDLPGGTSAMATEVKQQQPLYLPSMLQKMNLSATLALAAIVMPIQAAASPAASPAVPIPAGSLLLLIGEDLFVWARI</sequence>
<evidence type="ECO:0000256" key="1">
    <source>
        <dbReference type="SAM" id="MobiDB-lite"/>
    </source>
</evidence>
<evidence type="ECO:0000313" key="4">
    <source>
        <dbReference type="EnsemblFungi" id="MAPG_08748T0"/>
    </source>
</evidence>
<reference evidence="3" key="2">
    <citation type="submission" date="2010-05" db="EMBL/GenBank/DDBJ databases">
        <title>The Genome Sequence of Magnaporthe poae strain ATCC 64411.</title>
        <authorList>
            <consortium name="The Broad Institute Genome Sequencing Platform"/>
            <consortium name="Broad Institute Genome Sequencing Center for Infectious Disease"/>
            <person name="Ma L.-J."/>
            <person name="Dead R."/>
            <person name="Young S."/>
            <person name="Zeng Q."/>
            <person name="Koehrsen M."/>
            <person name="Alvarado L."/>
            <person name="Berlin A."/>
            <person name="Chapman S.B."/>
            <person name="Chen Z."/>
            <person name="Freedman E."/>
            <person name="Gellesch M."/>
            <person name="Goldberg J."/>
            <person name="Griggs A."/>
            <person name="Gujja S."/>
            <person name="Heilman E.R."/>
            <person name="Heiman D."/>
            <person name="Hepburn T."/>
            <person name="Howarth C."/>
            <person name="Jen D."/>
            <person name="Larson L."/>
            <person name="Mehta T."/>
            <person name="Neiman D."/>
            <person name="Pearson M."/>
            <person name="Roberts A."/>
            <person name="Saif S."/>
            <person name="Shea T."/>
            <person name="Shenoy N."/>
            <person name="Sisk P."/>
            <person name="Stolte C."/>
            <person name="Sykes S."/>
            <person name="Walk T."/>
            <person name="White J."/>
            <person name="Yandava C."/>
            <person name="Haas B."/>
            <person name="Nusbaum C."/>
            <person name="Birren B."/>
        </authorList>
    </citation>
    <scope>NUCLEOTIDE SEQUENCE</scope>
    <source>
        <strain evidence="3">ATCC 64411</strain>
    </source>
</reference>
<reference evidence="4" key="4">
    <citation type="journal article" date="2015" name="G3 (Bethesda)">
        <title>Genome sequences of three phytopathogenic species of the Magnaporthaceae family of fungi.</title>
        <authorList>
            <person name="Okagaki L.H."/>
            <person name="Nunes C.C."/>
            <person name="Sailsbery J."/>
            <person name="Clay B."/>
            <person name="Brown D."/>
            <person name="John T."/>
            <person name="Oh Y."/>
            <person name="Young N."/>
            <person name="Fitzgerald M."/>
            <person name="Haas B.J."/>
            <person name="Zeng Q."/>
            <person name="Young S."/>
            <person name="Adiconis X."/>
            <person name="Fan L."/>
            <person name="Levin J.Z."/>
            <person name="Mitchell T.K."/>
            <person name="Okubara P.A."/>
            <person name="Farman M.L."/>
            <person name="Kohn L.M."/>
            <person name="Birren B."/>
            <person name="Ma L.-J."/>
            <person name="Dean R.A."/>
        </authorList>
    </citation>
    <scope>NUCLEOTIDE SEQUENCE</scope>
    <source>
        <strain evidence="4">ATCC 64411 / 73-15</strain>
    </source>
</reference>
<feature type="region of interest" description="Disordered" evidence="1">
    <location>
        <begin position="92"/>
        <end position="115"/>
    </location>
</feature>
<dbReference type="EnsemblFungi" id="MAPG_08748T0">
    <property type="protein sequence ID" value="MAPG_08748T0"/>
    <property type="gene ID" value="MAPG_08748"/>
</dbReference>
<keyword evidence="5" id="KW-1185">Reference proteome</keyword>
<feature type="chain" id="PRO_5009385909" evidence="2">
    <location>
        <begin position="26"/>
        <end position="206"/>
    </location>
</feature>
<dbReference type="EMBL" id="ADBL01002127">
    <property type="status" value="NOT_ANNOTATED_CDS"/>
    <property type="molecule type" value="Genomic_DNA"/>
</dbReference>
<dbReference type="STRING" id="644358.A0A0C4E858"/>
<feature type="signal peptide" evidence="2">
    <location>
        <begin position="1"/>
        <end position="25"/>
    </location>
</feature>
<gene>
    <name evidence="3" type="ORF">MAPG_08748</name>
</gene>
<evidence type="ECO:0000313" key="5">
    <source>
        <dbReference type="Proteomes" id="UP000011715"/>
    </source>
</evidence>
<dbReference type="AlphaFoldDB" id="A0A0C4E858"/>
<accession>A0A0C4E858</accession>
<evidence type="ECO:0000256" key="2">
    <source>
        <dbReference type="SAM" id="SignalP"/>
    </source>
</evidence>